<name>A0A3M2SEZ7_9HYPO</name>
<feature type="compositionally biased region" description="Basic and acidic residues" evidence="1">
    <location>
        <begin position="313"/>
        <end position="322"/>
    </location>
</feature>
<dbReference type="STRING" id="2010991.A0A3M2SEZ7"/>
<comment type="caution">
    <text evidence="2">The sequence shown here is derived from an EMBL/GenBank/DDBJ whole genome shotgun (WGS) entry which is preliminary data.</text>
</comment>
<dbReference type="AlphaFoldDB" id="A0A3M2SEZ7"/>
<protein>
    <submittedName>
        <fullName evidence="2">Uncharacterized protein</fullName>
    </submittedName>
</protein>
<reference evidence="2 3" key="1">
    <citation type="submission" date="2017-06" db="EMBL/GenBank/DDBJ databases">
        <title>Comparative genomic analysis of Ambrosia Fusariam Clade fungi.</title>
        <authorList>
            <person name="Stajich J.E."/>
            <person name="Carrillo J."/>
            <person name="Kijimoto T."/>
            <person name="Eskalen A."/>
            <person name="O'Donnell K."/>
            <person name="Kasson M."/>
        </authorList>
    </citation>
    <scope>NUCLEOTIDE SEQUENCE [LARGE SCALE GENOMIC DNA]</scope>
    <source>
        <strain evidence="2">UCR3666</strain>
    </source>
</reference>
<evidence type="ECO:0000313" key="2">
    <source>
        <dbReference type="EMBL" id="RMJ16137.1"/>
    </source>
</evidence>
<gene>
    <name evidence="2" type="ORF">CDV36_004187</name>
</gene>
<accession>A0A3M2SEZ7</accession>
<evidence type="ECO:0000313" key="3">
    <source>
        <dbReference type="Proteomes" id="UP000277212"/>
    </source>
</evidence>
<dbReference type="EMBL" id="NKUJ01000052">
    <property type="protein sequence ID" value="RMJ16137.1"/>
    <property type="molecule type" value="Genomic_DNA"/>
</dbReference>
<proteinExistence type="predicted"/>
<dbReference type="Proteomes" id="UP000277212">
    <property type="component" value="Unassembled WGS sequence"/>
</dbReference>
<organism evidence="2 3">
    <name type="scientific">Fusarium kuroshium</name>
    <dbReference type="NCBI Taxonomy" id="2010991"/>
    <lineage>
        <taxon>Eukaryota</taxon>
        <taxon>Fungi</taxon>
        <taxon>Dikarya</taxon>
        <taxon>Ascomycota</taxon>
        <taxon>Pezizomycotina</taxon>
        <taxon>Sordariomycetes</taxon>
        <taxon>Hypocreomycetidae</taxon>
        <taxon>Hypocreales</taxon>
        <taxon>Nectriaceae</taxon>
        <taxon>Fusarium</taxon>
        <taxon>Fusarium solani species complex</taxon>
    </lineage>
</organism>
<feature type="compositionally biased region" description="Polar residues" evidence="1">
    <location>
        <begin position="261"/>
        <end position="270"/>
    </location>
</feature>
<dbReference type="OrthoDB" id="4776522at2759"/>
<feature type="region of interest" description="Disordered" evidence="1">
    <location>
        <begin position="218"/>
        <end position="304"/>
    </location>
</feature>
<evidence type="ECO:0000256" key="1">
    <source>
        <dbReference type="SAM" id="MobiDB-lite"/>
    </source>
</evidence>
<feature type="region of interest" description="Disordered" evidence="1">
    <location>
        <begin position="313"/>
        <end position="332"/>
    </location>
</feature>
<keyword evidence="3" id="KW-1185">Reference proteome</keyword>
<sequence length="381" mass="42905">MCPRRLFVGVWRVQDIERIIDIGPPEIDPSDPDSINALGVREGDRLGFGDMPEEEIVKCTPEILRIIARQREEVKNMMARGFERSSNGLFNTNRPSPGFESYTNDSIYTRQWSCGEPEICQYRVCPWCRPAVADRAFLDMGAIADGEIPVTAAIGLGFEEIGGKPIVSSEVVKRIGQRGPPPKIFTPPESLADDAFLNEYLLLMLDEKVASYRERLPLPPPRRLTTKDDLYTAKPSRNYQAVKSDSDRMKALSNVHRRQPSKSAMASRQTYLELLPSLEDMPTPNRRRDSSESPARPAIELDRHKFRRAQKLEQMGEPRDASESPPLFHTDDSWDTEELLSDFDNEACDFTPAPLRVDRGVGVTEESAETGVPDVDVITQV</sequence>